<evidence type="ECO:0000256" key="6">
    <source>
        <dbReference type="ARBA" id="ARBA00022989"/>
    </source>
</evidence>
<dbReference type="PANTHER" id="PTHR45624:SF58">
    <property type="entry name" value="CARRIER PROTEIN, PUTATIVE-RELATED"/>
    <property type="match status" value="1"/>
</dbReference>
<comment type="caution">
    <text evidence="9">Lacks conserved residue(s) required for the propagation of feature annotation.</text>
</comment>
<keyword evidence="5" id="KW-0677">Repeat</keyword>
<protein>
    <recommendedName>
        <fullName evidence="12">Calpain catalytic domain-containing protein</fullName>
    </recommendedName>
</protein>
<evidence type="ECO:0000313" key="14">
    <source>
        <dbReference type="Proteomes" id="UP001642484"/>
    </source>
</evidence>
<dbReference type="Gene3D" id="1.50.40.10">
    <property type="entry name" value="Mitochondrial carrier domain"/>
    <property type="match status" value="2"/>
</dbReference>
<evidence type="ECO:0000313" key="13">
    <source>
        <dbReference type="EMBL" id="CAK9116952.1"/>
    </source>
</evidence>
<accession>A0ABP0SWY1</accession>
<evidence type="ECO:0000256" key="8">
    <source>
        <dbReference type="ARBA" id="ARBA00023136"/>
    </source>
</evidence>
<reference evidence="13 14" key="1">
    <citation type="submission" date="2024-02" db="EMBL/GenBank/DDBJ databases">
        <authorList>
            <person name="Chen Y."/>
            <person name="Shah S."/>
            <person name="Dougan E. K."/>
            <person name="Thang M."/>
            <person name="Chan C."/>
        </authorList>
    </citation>
    <scope>NUCLEOTIDE SEQUENCE [LARGE SCALE GENOMIC DNA]</scope>
</reference>
<dbReference type="SUPFAM" id="SSF54001">
    <property type="entry name" value="Cysteine proteinases"/>
    <property type="match status" value="1"/>
</dbReference>
<dbReference type="PROSITE" id="PS50920">
    <property type="entry name" value="SOLCAR"/>
    <property type="match status" value="2"/>
</dbReference>
<evidence type="ECO:0000256" key="2">
    <source>
        <dbReference type="ARBA" id="ARBA00006375"/>
    </source>
</evidence>
<dbReference type="InterPro" id="IPR023395">
    <property type="entry name" value="MCP_dom_sf"/>
</dbReference>
<dbReference type="InterPro" id="IPR018108">
    <property type="entry name" value="MCP_transmembrane"/>
</dbReference>
<evidence type="ECO:0000256" key="9">
    <source>
        <dbReference type="PROSITE-ProRule" id="PRU00239"/>
    </source>
</evidence>
<feature type="repeat" description="Solcar" evidence="10">
    <location>
        <begin position="302"/>
        <end position="383"/>
    </location>
</feature>
<name>A0ABP0SWY1_9DINO</name>
<keyword evidence="4 10" id="KW-0812">Transmembrane</keyword>
<comment type="subcellular location">
    <subcellularLocation>
        <location evidence="1">Mitochondrion membrane</location>
        <topology evidence="1">Multi-pass membrane protein</topology>
    </subcellularLocation>
</comment>
<keyword evidence="3 11" id="KW-0813">Transport</keyword>
<organism evidence="13 14">
    <name type="scientific">Durusdinium trenchii</name>
    <dbReference type="NCBI Taxonomy" id="1381693"/>
    <lineage>
        <taxon>Eukaryota</taxon>
        <taxon>Sar</taxon>
        <taxon>Alveolata</taxon>
        <taxon>Dinophyceae</taxon>
        <taxon>Suessiales</taxon>
        <taxon>Symbiodiniaceae</taxon>
        <taxon>Durusdinium</taxon>
    </lineage>
</organism>
<evidence type="ECO:0000256" key="10">
    <source>
        <dbReference type="PROSITE-ProRule" id="PRU00282"/>
    </source>
</evidence>
<feature type="repeat" description="Solcar" evidence="10">
    <location>
        <begin position="133"/>
        <end position="218"/>
    </location>
</feature>
<comment type="caution">
    <text evidence="13">The sequence shown here is derived from an EMBL/GenBank/DDBJ whole genome shotgun (WGS) entry which is preliminary data.</text>
</comment>
<feature type="domain" description="Calpain catalytic" evidence="12">
    <location>
        <begin position="1"/>
        <end position="87"/>
    </location>
</feature>
<comment type="similarity">
    <text evidence="2 11">Belongs to the mitochondrial carrier (TC 2.A.29) family.</text>
</comment>
<evidence type="ECO:0000256" key="1">
    <source>
        <dbReference type="ARBA" id="ARBA00004225"/>
    </source>
</evidence>
<dbReference type="EMBL" id="CAXAMN010028561">
    <property type="protein sequence ID" value="CAK9116952.1"/>
    <property type="molecule type" value="Genomic_DNA"/>
</dbReference>
<dbReference type="InterPro" id="IPR001300">
    <property type="entry name" value="Peptidase_C2_calpain_cat"/>
</dbReference>
<sequence length="392" mass="42977">MNLPVLMSKKKTRWLRAEEALGSAQTQIFPPTGPVPGDVRQGMLGDCYFLAALNPRGRNRRVTRCGIVERTVDADQAEVSGSEQEGVEVVEPGSTGIDVKPLHHGSVSAPLVGAPHLDVEVEVQLPEHRIHALKTLVGFLAGGAYGLTSVAVGQPLDTVKTRMQARPDSVSSSAWRVAWDLLRSQGPQGLYRGGIPVVLGGTMFRSAQFGFYEAALGRLRRNTPTYKFFGLFDWQVVVAGMTGGVARGVIEAPFDQVKVCRQVEHEWSMRTLFNGSGVTILRNTALFCSFSVYRDLLPQFVSSDISPFWTGALCSNLAWLTIWPLDVIKSQRQSGNYESRSSASLLLEAYRTHRLFRGLLPGLARSTVANGCAMVAYKKIEEMADVALPKWR</sequence>
<dbReference type="InterPro" id="IPR038765">
    <property type="entry name" value="Papain-like_cys_pep_sf"/>
</dbReference>
<evidence type="ECO:0000256" key="7">
    <source>
        <dbReference type="ARBA" id="ARBA00023128"/>
    </source>
</evidence>
<dbReference type="PANTHER" id="PTHR45624">
    <property type="entry name" value="MITOCHONDRIAL BASIC AMINO ACIDS TRANSPORTER-RELATED"/>
    <property type="match status" value="1"/>
</dbReference>
<proteinExistence type="inferred from homology"/>
<dbReference type="InterPro" id="IPR050567">
    <property type="entry name" value="Mitochondrial_Carrier"/>
</dbReference>
<evidence type="ECO:0000256" key="11">
    <source>
        <dbReference type="RuleBase" id="RU000488"/>
    </source>
</evidence>
<dbReference type="Proteomes" id="UP001642484">
    <property type="component" value="Unassembled WGS sequence"/>
</dbReference>
<evidence type="ECO:0000256" key="3">
    <source>
        <dbReference type="ARBA" id="ARBA00022448"/>
    </source>
</evidence>
<keyword evidence="14" id="KW-1185">Reference proteome</keyword>
<dbReference type="SUPFAM" id="SSF103506">
    <property type="entry name" value="Mitochondrial carrier"/>
    <property type="match status" value="1"/>
</dbReference>
<keyword evidence="8 10" id="KW-0472">Membrane</keyword>
<keyword evidence="6" id="KW-1133">Transmembrane helix</keyword>
<evidence type="ECO:0000256" key="4">
    <source>
        <dbReference type="ARBA" id="ARBA00022692"/>
    </source>
</evidence>
<evidence type="ECO:0000256" key="5">
    <source>
        <dbReference type="ARBA" id="ARBA00022737"/>
    </source>
</evidence>
<evidence type="ECO:0000259" key="12">
    <source>
        <dbReference type="PROSITE" id="PS50203"/>
    </source>
</evidence>
<dbReference type="PROSITE" id="PS50203">
    <property type="entry name" value="CALPAIN_CAT"/>
    <property type="match status" value="1"/>
</dbReference>
<keyword evidence="7" id="KW-0496">Mitochondrion</keyword>
<gene>
    <name evidence="13" type="ORF">CCMP2556_LOCUS54406</name>
</gene>
<dbReference type="Pfam" id="PF00153">
    <property type="entry name" value="Mito_carr"/>
    <property type="match status" value="2"/>
</dbReference>
<dbReference type="Pfam" id="PF00648">
    <property type="entry name" value="Peptidase_C2"/>
    <property type="match status" value="1"/>
</dbReference>